<evidence type="ECO:0000313" key="2">
    <source>
        <dbReference type="Proteomes" id="UP000011134"/>
    </source>
</evidence>
<name>L8JBV4_9GAMM</name>
<proteinExistence type="predicted"/>
<dbReference type="PATRIC" id="fig|1056511.3.peg.1690"/>
<dbReference type="EMBL" id="AMZO01000008">
    <property type="protein sequence ID" value="ELR66286.1"/>
    <property type="molecule type" value="Genomic_DNA"/>
</dbReference>
<reference evidence="1 2" key="1">
    <citation type="submission" date="2012-12" db="EMBL/GenBank/DDBJ databases">
        <title>Genome Assembly of Photobacterium sp. AK15.</title>
        <authorList>
            <person name="Khatri I."/>
            <person name="Vaidya B."/>
            <person name="Srinivas T.N.R."/>
            <person name="Subramanian S."/>
            <person name="Pinnaka A."/>
        </authorList>
    </citation>
    <scope>NUCLEOTIDE SEQUENCE [LARGE SCALE GENOMIC DNA]</scope>
    <source>
        <strain evidence="1 2">AK15</strain>
    </source>
</reference>
<keyword evidence="2" id="KW-1185">Reference proteome</keyword>
<dbReference type="Proteomes" id="UP000011134">
    <property type="component" value="Unassembled WGS sequence"/>
</dbReference>
<gene>
    <name evidence="1" type="ORF">C942_04874</name>
</gene>
<evidence type="ECO:0000313" key="1">
    <source>
        <dbReference type="EMBL" id="ELR66286.1"/>
    </source>
</evidence>
<protein>
    <submittedName>
        <fullName evidence="1">Uncharacterized protein</fullName>
    </submittedName>
</protein>
<dbReference type="AlphaFoldDB" id="L8JBV4"/>
<accession>L8JBV4</accession>
<organism evidence="1 2">
    <name type="scientific">Photobacterium marinum</name>
    <dbReference type="NCBI Taxonomy" id="1056511"/>
    <lineage>
        <taxon>Bacteria</taxon>
        <taxon>Pseudomonadati</taxon>
        <taxon>Pseudomonadota</taxon>
        <taxon>Gammaproteobacteria</taxon>
        <taxon>Vibrionales</taxon>
        <taxon>Vibrionaceae</taxon>
        <taxon>Photobacterium</taxon>
    </lineage>
</organism>
<sequence>MENLTERNDGVEAISSRWLEMATQHNALSLIAKQSTFTIR</sequence>
<comment type="caution">
    <text evidence="1">The sequence shown here is derived from an EMBL/GenBank/DDBJ whole genome shotgun (WGS) entry which is preliminary data.</text>
</comment>